<accession>A0A941HQ97</accession>
<dbReference type="Proteomes" id="UP000675379">
    <property type="component" value="Unassembled WGS sequence"/>
</dbReference>
<dbReference type="GO" id="GO:0046872">
    <property type="term" value="F:metal ion binding"/>
    <property type="evidence" value="ECO:0007669"/>
    <property type="project" value="InterPro"/>
</dbReference>
<dbReference type="InterPro" id="IPR006121">
    <property type="entry name" value="HMA_dom"/>
</dbReference>
<dbReference type="CDD" id="cd00371">
    <property type="entry name" value="HMA"/>
    <property type="match status" value="1"/>
</dbReference>
<evidence type="ECO:0000313" key="3">
    <source>
        <dbReference type="Proteomes" id="UP000675379"/>
    </source>
</evidence>
<gene>
    <name evidence="2" type="ORF">KCG48_02730</name>
</gene>
<reference evidence="2" key="1">
    <citation type="submission" date="2021-04" db="EMBL/GenBank/DDBJ databases">
        <title>Proteiniclasticum sedimins sp. nov., an obligate anaerobic bacterium isolated from anaerobic sludge.</title>
        <authorList>
            <person name="Liu J."/>
        </authorList>
    </citation>
    <scope>NUCLEOTIDE SEQUENCE</scope>
    <source>
        <strain evidence="2">BAD-10</strain>
    </source>
</reference>
<sequence>MKKVLEIEGMHCMGCVGRATRALEGLGVKAKVDLAKKNAVVEMDSDIADEVFKKALENANLELVSVSEKKSIFG</sequence>
<dbReference type="AlphaFoldDB" id="A0A941HQ97"/>
<feature type="domain" description="HMA" evidence="1">
    <location>
        <begin position="1"/>
        <end position="64"/>
    </location>
</feature>
<keyword evidence="3" id="KW-1185">Reference proteome</keyword>
<comment type="caution">
    <text evidence="2">The sequence shown here is derived from an EMBL/GenBank/DDBJ whole genome shotgun (WGS) entry which is preliminary data.</text>
</comment>
<name>A0A941HQ97_9CLOT</name>
<dbReference type="InterPro" id="IPR036163">
    <property type="entry name" value="HMA_dom_sf"/>
</dbReference>
<dbReference type="RefSeq" id="WP_211799760.1">
    <property type="nucleotide sequence ID" value="NZ_JAGSCS010000002.1"/>
</dbReference>
<proteinExistence type="predicted"/>
<dbReference type="PROSITE" id="PS50846">
    <property type="entry name" value="HMA_2"/>
    <property type="match status" value="1"/>
</dbReference>
<evidence type="ECO:0000259" key="1">
    <source>
        <dbReference type="PROSITE" id="PS50846"/>
    </source>
</evidence>
<dbReference type="Gene3D" id="3.30.70.100">
    <property type="match status" value="1"/>
</dbReference>
<dbReference type="Pfam" id="PF00403">
    <property type="entry name" value="HMA"/>
    <property type="match status" value="1"/>
</dbReference>
<dbReference type="EMBL" id="JAGSCS010000002">
    <property type="protein sequence ID" value="MBR0575248.1"/>
    <property type="molecule type" value="Genomic_DNA"/>
</dbReference>
<evidence type="ECO:0000313" key="2">
    <source>
        <dbReference type="EMBL" id="MBR0575248.1"/>
    </source>
</evidence>
<protein>
    <submittedName>
        <fullName evidence="2">Heavy-metal-associated domain-containing protein</fullName>
    </submittedName>
</protein>
<dbReference type="SUPFAM" id="SSF55008">
    <property type="entry name" value="HMA, heavy metal-associated domain"/>
    <property type="match status" value="1"/>
</dbReference>
<organism evidence="2 3">
    <name type="scientific">Proteiniclasticum sediminis</name>
    <dbReference type="NCBI Taxonomy" id="2804028"/>
    <lineage>
        <taxon>Bacteria</taxon>
        <taxon>Bacillati</taxon>
        <taxon>Bacillota</taxon>
        <taxon>Clostridia</taxon>
        <taxon>Eubacteriales</taxon>
        <taxon>Clostridiaceae</taxon>
        <taxon>Proteiniclasticum</taxon>
    </lineage>
</organism>